<dbReference type="GeneID" id="18827161"/>
<protein>
    <submittedName>
        <fullName evidence="2">Uncharacterized protein</fullName>
    </submittedName>
</protein>
<dbReference type="AlphaFoldDB" id="K5X4K0"/>
<organism evidence="2 3">
    <name type="scientific">Agaricus bisporus var. burnettii (strain JB137-S8 / ATCC MYA-4627 / FGSC 10392)</name>
    <name type="common">White button mushroom</name>
    <dbReference type="NCBI Taxonomy" id="597362"/>
    <lineage>
        <taxon>Eukaryota</taxon>
        <taxon>Fungi</taxon>
        <taxon>Dikarya</taxon>
        <taxon>Basidiomycota</taxon>
        <taxon>Agaricomycotina</taxon>
        <taxon>Agaricomycetes</taxon>
        <taxon>Agaricomycetidae</taxon>
        <taxon>Agaricales</taxon>
        <taxon>Agaricineae</taxon>
        <taxon>Agaricaceae</taxon>
        <taxon>Agaricus</taxon>
    </lineage>
</organism>
<evidence type="ECO:0000313" key="2">
    <source>
        <dbReference type="EMBL" id="EKM77872.1"/>
    </source>
</evidence>
<dbReference type="Proteomes" id="UP000008493">
    <property type="component" value="Unassembled WGS sequence"/>
</dbReference>
<reference evidence="3" key="1">
    <citation type="journal article" date="2012" name="Proc. Natl. Acad. Sci. U.S.A.">
        <title>Genome sequence of the button mushroom Agaricus bisporus reveals mechanisms governing adaptation to a humic-rich ecological niche.</title>
        <authorList>
            <person name="Morin E."/>
            <person name="Kohler A."/>
            <person name="Baker A.R."/>
            <person name="Foulongne-Oriol M."/>
            <person name="Lombard V."/>
            <person name="Nagy L.G."/>
            <person name="Ohm R.A."/>
            <person name="Patyshakuliyeva A."/>
            <person name="Brun A."/>
            <person name="Aerts A.L."/>
            <person name="Bailey A.M."/>
            <person name="Billette C."/>
            <person name="Coutinho P.M."/>
            <person name="Deakin G."/>
            <person name="Doddapaneni H."/>
            <person name="Floudas D."/>
            <person name="Grimwood J."/>
            <person name="Hilden K."/>
            <person name="Kuees U."/>
            <person name="LaButti K.M."/>
            <person name="Lapidus A."/>
            <person name="Lindquist E.A."/>
            <person name="Lucas S.M."/>
            <person name="Murat C."/>
            <person name="Riley R.W."/>
            <person name="Salamov A.A."/>
            <person name="Schmutz J."/>
            <person name="Subramanian V."/>
            <person name="Woesten H.A.B."/>
            <person name="Xu J."/>
            <person name="Eastwood D.C."/>
            <person name="Foster G.D."/>
            <person name="Sonnenberg A.S."/>
            <person name="Cullen D."/>
            <person name="de Vries R.P."/>
            <person name="Lundell T."/>
            <person name="Hibbett D.S."/>
            <person name="Henrissat B."/>
            <person name="Burton K.S."/>
            <person name="Kerrigan R.W."/>
            <person name="Challen M.P."/>
            <person name="Grigoriev I.V."/>
            <person name="Martin F."/>
        </authorList>
    </citation>
    <scope>NUCLEOTIDE SEQUENCE [LARGE SCALE GENOMIC DNA]</scope>
    <source>
        <strain evidence="3">JB137-S8 / ATCC MYA-4627 / FGSC 10392</strain>
    </source>
</reference>
<feature type="region of interest" description="Disordered" evidence="1">
    <location>
        <begin position="1"/>
        <end position="35"/>
    </location>
</feature>
<keyword evidence="3" id="KW-1185">Reference proteome</keyword>
<dbReference type="RefSeq" id="XP_007331689.1">
    <property type="nucleotide sequence ID" value="XM_007331627.1"/>
</dbReference>
<sequence>MPAQRKKQSIPAPAPHLSRLPSQTPPPPANPTATHLAGIAPVVAFANAKASALAKGKVKGPSGHSTGISAALPAVNTLPSVPPTSEPSPAPAPPIPSPPRAPSPLASVLSSNDDSSMALDYEAVTPRPGSPAEPVDNKSIVEQLCTSLDGFFDIIHLFSDTKWRREILKDFPALMDNELDGVQKHFTDGMKEYAHLILLAVVNPQINLDY</sequence>
<gene>
    <name evidence="2" type="ORF">AGABI1DRAFT_130149</name>
</gene>
<dbReference type="EMBL" id="JH971394">
    <property type="protein sequence ID" value="EKM77872.1"/>
    <property type="molecule type" value="Genomic_DNA"/>
</dbReference>
<accession>K5X4K0</accession>
<dbReference type="InParanoid" id="K5X4K0"/>
<dbReference type="KEGG" id="abp:AGABI1DRAFT130149"/>
<name>K5X4K0_AGABU</name>
<proteinExistence type="predicted"/>
<evidence type="ECO:0000256" key="1">
    <source>
        <dbReference type="SAM" id="MobiDB-lite"/>
    </source>
</evidence>
<feature type="region of interest" description="Disordered" evidence="1">
    <location>
        <begin position="77"/>
        <end position="112"/>
    </location>
</feature>
<evidence type="ECO:0000313" key="3">
    <source>
        <dbReference type="Proteomes" id="UP000008493"/>
    </source>
</evidence>
<dbReference type="HOGENOM" id="CLU_013113_0_0_1"/>
<feature type="compositionally biased region" description="Pro residues" evidence="1">
    <location>
        <begin position="80"/>
        <end position="102"/>
    </location>
</feature>